<protein>
    <submittedName>
        <fullName evidence="2">DUF4455 domain-containing protein</fullName>
    </submittedName>
</protein>
<organism evidence="2 3">
    <name type="scientific">Aphis craccivora</name>
    <name type="common">Cowpea aphid</name>
    <dbReference type="NCBI Taxonomy" id="307492"/>
    <lineage>
        <taxon>Eukaryota</taxon>
        <taxon>Metazoa</taxon>
        <taxon>Ecdysozoa</taxon>
        <taxon>Arthropoda</taxon>
        <taxon>Hexapoda</taxon>
        <taxon>Insecta</taxon>
        <taxon>Pterygota</taxon>
        <taxon>Neoptera</taxon>
        <taxon>Paraneoptera</taxon>
        <taxon>Hemiptera</taxon>
        <taxon>Sternorrhyncha</taxon>
        <taxon>Aphidomorpha</taxon>
        <taxon>Aphidoidea</taxon>
        <taxon>Aphididae</taxon>
        <taxon>Aphidini</taxon>
        <taxon>Aphis</taxon>
        <taxon>Aphis</taxon>
    </lineage>
</organism>
<sequence>MTIKQPVFSDSNSHKLEMWTTNTNTTKTTTTRTTTTMSSSFSSFITTKTNSVRSQTSIKPAADVCPYNRLSESDEEILIVQNLKTRIEPNHDISEAVNRAIARHTERVDRQIEIVENGFKSINEEIERKILEASQALDKSLNVIDNSLSSILNDQNSDEFMRFDSLKKCFLVVDDLINERNQNINSFMNELYDFEKERTALIKDCYQQHMLDVKQLSGDAFVWLYEKYLKNYNTIKLGNFRTYEDLRYQLVQWSTTLHQDFILKAYDVKIKIKKNIGESFKNKSDAKTIISDTIEYTQSTFINCLLNDLNELFDELIQMLTKQMDIALILKYSDSLQICSKKIDKINDNATSLHSEAYEAIQSLLTKTMAELDNTIIDSNEFLSSKESTLINNAITNEAISLQQEKMKSSLEVQLFLSDIKNVIIIIGSMIRPAIEILCSHFGRLMKARNMFFVALDKQFKTNDSELEMLENNFSEELEALVQASDETNVKKYELMCLNTLDGIKDRIQVNRKLETEIISDYIDLITVQLDVVGLEVEVVIKLIPEDLKAFPQFNDAMQNESWSTSVKTSIAAFERTVNDFQFTFHKSLRAFILELKSVDLMNDEMMWTSLLEQGIDERFNVAEHLVQFRIIGVQEEITKKRIDEIKQHKHLLEHHMETALETSNNLKHKINEIFKLFDLKKTLILKNVKKINVNELSITKLTEVMNELKYQIYLAATEINDMYKLLYNDIESKHQEIENLTLEFMKSIKMFPEGGNYGHEEAISTIHMLNDLSHTMDHKKTSIFKKLKKNNYESVTEIKQMLYQLIKPVEVELDKKILKQKYYSIYNLLNVTTNQEILNLEKIFDSLQTKLNIAKKTFEKKDIVALSKCWSEILSETTSFIDFVVESYQDIQALLIYEIKKSIWNTKSEKMYMSSIIAMNSEHNDTFTRGKFQFYDYCKTIICCGGETVTDRPRFLKNIYSAIFHYILESQINAADLAIIESTDNTWIDKEPDTAVIYAEIMAKAVKNSREIALQSELIWIFKLSEFFDLSTDLYEIECQFKNAVLATYHEDSVTRLNEASSENRLNTEAVRKQLKTSRQEFHYKLKPSHGHPRNIRRLESLMSDFQLFNAECAETLSATCGRIVIDLEKISKNYETMCPKDVLVATTVDVKCYIKLKTLMEHIDDSKLVDSAHGSSRALSESLTNQSFRLAVSNVKNNLQTKAGTIFWPENSQLWTYNVQVFSRLYRERFDDVETFSVVEKAKMIDWATTFIRDVERVKELGQYVTI</sequence>
<dbReference type="InterPro" id="IPR028089">
    <property type="entry name" value="DUF4455"/>
</dbReference>
<dbReference type="AlphaFoldDB" id="A0A6G0Z9U2"/>
<dbReference type="OrthoDB" id="431588at2759"/>
<evidence type="ECO:0000259" key="1">
    <source>
        <dbReference type="Pfam" id="PF14643"/>
    </source>
</evidence>
<dbReference type="Proteomes" id="UP000478052">
    <property type="component" value="Unassembled WGS sequence"/>
</dbReference>
<dbReference type="Pfam" id="PF14643">
    <property type="entry name" value="DUF4455"/>
    <property type="match status" value="1"/>
</dbReference>
<comment type="caution">
    <text evidence="2">The sequence shown here is derived from an EMBL/GenBank/DDBJ whole genome shotgun (WGS) entry which is preliminary data.</text>
</comment>
<dbReference type="EMBL" id="VUJU01001001">
    <property type="protein sequence ID" value="KAF0767286.1"/>
    <property type="molecule type" value="Genomic_DNA"/>
</dbReference>
<gene>
    <name evidence="2" type="ORF">FWK35_00019193</name>
</gene>
<keyword evidence="3" id="KW-1185">Reference proteome</keyword>
<evidence type="ECO:0000313" key="3">
    <source>
        <dbReference type="Proteomes" id="UP000478052"/>
    </source>
</evidence>
<proteinExistence type="predicted"/>
<feature type="domain" description="DUF4455" evidence="1">
    <location>
        <begin position="115"/>
        <end position="526"/>
    </location>
</feature>
<name>A0A6G0Z9U2_APHCR</name>
<accession>A0A6G0Z9U2</accession>
<reference evidence="2 3" key="1">
    <citation type="submission" date="2019-08" db="EMBL/GenBank/DDBJ databases">
        <title>Whole genome of Aphis craccivora.</title>
        <authorList>
            <person name="Voronova N.V."/>
            <person name="Shulinski R.S."/>
            <person name="Bandarenka Y.V."/>
            <person name="Zhorov D.G."/>
            <person name="Warner D."/>
        </authorList>
    </citation>
    <scope>NUCLEOTIDE SEQUENCE [LARGE SCALE GENOMIC DNA]</scope>
    <source>
        <strain evidence="2">180601</strain>
        <tissue evidence="2">Whole Body</tissue>
    </source>
</reference>
<evidence type="ECO:0000313" key="2">
    <source>
        <dbReference type="EMBL" id="KAF0767286.1"/>
    </source>
</evidence>